<dbReference type="Gene3D" id="3.80.10.10">
    <property type="entry name" value="Ribonuclease Inhibitor"/>
    <property type="match status" value="1"/>
</dbReference>
<protein>
    <submittedName>
        <fullName evidence="2">Uncharacterized protein</fullName>
    </submittedName>
</protein>
<keyword evidence="3" id="KW-1185">Reference proteome</keyword>
<name>A0AAD6VLH7_9AGAR</name>
<dbReference type="SUPFAM" id="SSF52047">
    <property type="entry name" value="RNI-like"/>
    <property type="match status" value="1"/>
</dbReference>
<reference evidence="2" key="1">
    <citation type="submission" date="2023-03" db="EMBL/GenBank/DDBJ databases">
        <title>Massive genome expansion in bonnet fungi (Mycena s.s.) driven by repeated elements and novel gene families across ecological guilds.</title>
        <authorList>
            <consortium name="Lawrence Berkeley National Laboratory"/>
            <person name="Harder C.B."/>
            <person name="Miyauchi S."/>
            <person name="Viragh M."/>
            <person name="Kuo A."/>
            <person name="Thoen E."/>
            <person name="Andreopoulos B."/>
            <person name="Lu D."/>
            <person name="Skrede I."/>
            <person name="Drula E."/>
            <person name="Henrissat B."/>
            <person name="Morin E."/>
            <person name="Kohler A."/>
            <person name="Barry K."/>
            <person name="LaButti K."/>
            <person name="Morin E."/>
            <person name="Salamov A."/>
            <person name="Lipzen A."/>
            <person name="Mereny Z."/>
            <person name="Hegedus B."/>
            <person name="Baldrian P."/>
            <person name="Stursova M."/>
            <person name="Weitz H."/>
            <person name="Taylor A."/>
            <person name="Grigoriev I.V."/>
            <person name="Nagy L.G."/>
            <person name="Martin F."/>
            <person name="Kauserud H."/>
        </authorList>
    </citation>
    <scope>NUCLEOTIDE SEQUENCE</scope>
    <source>
        <strain evidence="2">9144</strain>
    </source>
</reference>
<evidence type="ECO:0000313" key="3">
    <source>
        <dbReference type="Proteomes" id="UP001219525"/>
    </source>
</evidence>
<dbReference type="Proteomes" id="UP001219525">
    <property type="component" value="Unassembled WGS sequence"/>
</dbReference>
<comment type="caution">
    <text evidence="2">The sequence shown here is derived from an EMBL/GenBank/DDBJ whole genome shotgun (WGS) entry which is preliminary data.</text>
</comment>
<accession>A0AAD6VLH7</accession>
<proteinExistence type="predicted"/>
<dbReference type="InterPro" id="IPR032675">
    <property type="entry name" value="LRR_dom_sf"/>
</dbReference>
<evidence type="ECO:0000256" key="1">
    <source>
        <dbReference type="SAM" id="MobiDB-lite"/>
    </source>
</evidence>
<evidence type="ECO:0000313" key="2">
    <source>
        <dbReference type="EMBL" id="KAJ7216451.1"/>
    </source>
</evidence>
<dbReference type="AlphaFoldDB" id="A0AAD6VLH7"/>
<feature type="region of interest" description="Disordered" evidence="1">
    <location>
        <begin position="527"/>
        <end position="566"/>
    </location>
</feature>
<sequence length="566" mass="63746">MRFLESPSARFRVKHFFSSAKGGAKPSLPSAPIELLPVNIQQEIAGHISCLEDVLKFGLTSRHMWNRLLARLYADVDLKTNKQCKFLDVLARRPAVARHIRKLVVRPNNAEWTLPEEHIDEISLSELISRMAVHLTSLATFVWDGLEAPDDRMWLRLRTSCPRLINLGTTIGLEEVDNASHLFDFCNLRRFSFVVKCASLEWLADGRPSMQKLPRRFWEMLVEHCPDLEELVIGGAAPCPRLFDIRPVSYGRWPRLQSLTLGDLAMQAPPQEGGEKAPVPSFMAFLRSHPQLRCLETQHVGGDAFPRYLHLPPGALPRLRTFSGPLAYVKTLPQPWLLQHLTVSELQHSASSFPRLFFVLRQLTNMKSLGVSIDLSLSSSINRTLQPRDHSKIFHSLLASCPRLEHLDLLCVSQPTFNVMEFSTALCAAPHLRSFVLTKVHAPSDEDMTQTAAALVRQNPTLDAFTLRYSQDSWLTATGVRPKHIGSYAVERAPALTLVAHEWGVKSFGYHYARRFRNRIPVEAPQRRPSLMRLGRSRSSAASVSSASSRSSTSGSSRRSFASFRL</sequence>
<organism evidence="2 3">
    <name type="scientific">Mycena pura</name>
    <dbReference type="NCBI Taxonomy" id="153505"/>
    <lineage>
        <taxon>Eukaryota</taxon>
        <taxon>Fungi</taxon>
        <taxon>Dikarya</taxon>
        <taxon>Basidiomycota</taxon>
        <taxon>Agaricomycotina</taxon>
        <taxon>Agaricomycetes</taxon>
        <taxon>Agaricomycetidae</taxon>
        <taxon>Agaricales</taxon>
        <taxon>Marasmiineae</taxon>
        <taxon>Mycenaceae</taxon>
        <taxon>Mycena</taxon>
    </lineage>
</organism>
<gene>
    <name evidence="2" type="ORF">GGX14DRAFT_441563</name>
</gene>
<dbReference type="EMBL" id="JARJCW010000015">
    <property type="protein sequence ID" value="KAJ7216451.1"/>
    <property type="molecule type" value="Genomic_DNA"/>
</dbReference>